<evidence type="ECO:0000313" key="2">
    <source>
        <dbReference type="Proteomes" id="UP000504607"/>
    </source>
</evidence>
<feature type="compositionally biased region" description="Low complexity" evidence="1">
    <location>
        <begin position="44"/>
        <end position="64"/>
    </location>
</feature>
<accession>A0A6J0PDR0</accession>
<dbReference type="Proteomes" id="UP000504607">
    <property type="component" value="Chromosome 2"/>
</dbReference>
<evidence type="ECO:0000256" key="1">
    <source>
        <dbReference type="SAM" id="MobiDB-lite"/>
    </source>
</evidence>
<evidence type="ECO:0000313" key="3">
    <source>
        <dbReference type="RefSeq" id="XP_019703703.1"/>
    </source>
</evidence>
<reference evidence="3" key="1">
    <citation type="submission" date="2025-08" db="UniProtKB">
        <authorList>
            <consortium name="RefSeq"/>
        </authorList>
    </citation>
    <scope>IDENTIFICATION</scope>
</reference>
<dbReference type="InParanoid" id="A0A6J0PDR0"/>
<sequence length="124" mass="13786">MDESFKKSGSIPFKWEIQPGIPKPYPSHTTTPLPLPPKLRSHTSMLPLSLPQSSNLLSPSASTSRPFPSQGCFPIPSVKHRDDKKGVEPIPWLQLRSMSARFTPLFSSPFGKSMQVKDDINLDT</sequence>
<organism evidence="2 3">
    <name type="scientific">Elaeis guineensis var. tenera</name>
    <name type="common">Oil palm</name>
    <dbReference type="NCBI Taxonomy" id="51953"/>
    <lineage>
        <taxon>Eukaryota</taxon>
        <taxon>Viridiplantae</taxon>
        <taxon>Streptophyta</taxon>
        <taxon>Embryophyta</taxon>
        <taxon>Tracheophyta</taxon>
        <taxon>Spermatophyta</taxon>
        <taxon>Magnoliopsida</taxon>
        <taxon>Liliopsida</taxon>
        <taxon>Arecaceae</taxon>
        <taxon>Arecoideae</taxon>
        <taxon>Cocoseae</taxon>
        <taxon>Elaeidinae</taxon>
        <taxon>Elaeis</taxon>
    </lineage>
</organism>
<dbReference type="RefSeq" id="XP_019703703.1">
    <property type="nucleotide sequence ID" value="XM_019848144.1"/>
</dbReference>
<dbReference type="AlphaFoldDB" id="A0A6J0PDR0"/>
<keyword evidence="2" id="KW-1185">Reference proteome</keyword>
<proteinExistence type="predicted"/>
<feature type="region of interest" description="Disordered" evidence="1">
    <location>
        <begin position="18"/>
        <end position="84"/>
    </location>
</feature>
<dbReference type="FunCoup" id="A0A6J0PDR0">
    <property type="interactions" value="94"/>
</dbReference>
<dbReference type="PANTHER" id="PTHR35466">
    <property type="entry name" value="SERINE/ARGININE REPETITIVE MATRIX PROTEIN 1"/>
    <property type="match status" value="1"/>
</dbReference>
<name>A0A6J0PDR0_ELAGV</name>
<gene>
    <name evidence="3" type="primary">LOC109505454</name>
</gene>
<dbReference type="PANTHER" id="PTHR35466:SF4">
    <property type="entry name" value="EXPRESSED PROTEIN"/>
    <property type="match status" value="1"/>
</dbReference>
<dbReference type="OrthoDB" id="685203at2759"/>
<protein>
    <submittedName>
        <fullName evidence="3">Uncharacterized protein LOC109505454</fullName>
    </submittedName>
</protein>